<name>A0A7H9EN00_9LACO</name>
<protein>
    <submittedName>
        <fullName evidence="2">Glycosyltransferase</fullName>
    </submittedName>
</protein>
<dbReference type="GO" id="GO:0016740">
    <property type="term" value="F:transferase activity"/>
    <property type="evidence" value="ECO:0007669"/>
    <property type="project" value="UniProtKB-KW"/>
</dbReference>
<dbReference type="Pfam" id="PF13692">
    <property type="entry name" value="Glyco_trans_1_4"/>
    <property type="match status" value="1"/>
</dbReference>
<dbReference type="EMBL" id="CP047418">
    <property type="protein sequence ID" value="QLL78585.1"/>
    <property type="molecule type" value="Genomic_DNA"/>
</dbReference>
<accession>A0A7H9EN00</accession>
<dbReference type="Proteomes" id="UP000510886">
    <property type="component" value="Chromosome"/>
</dbReference>
<sequence>MMKLVVLTRQFGMYTGATVSTIELLKRIKDKFARVVVVTMRTDGTQVAGVEFKMVAKSRDLKTTAQQLVAGDPEWVGYSDDHFGWMLADANVPYIHTYHGNWPDVKYQSGQMFLKSFFFIPMYKKTIRKAAVTVNVSHYMEKRFSGQYAQRSTVIYNGIKQAGDQAKQQPKHDRLMMVGNVDKRKYGYAVAVFKQVDPTRMPPVDIYGKIVDEKIATELRQYPFVHLQGQVDRIKFNQYTKFLCTSASENLPVSIVEALLQRVPVISFDVGGIKEVVTPTRGRVVARGDLTAFEQALFANDTYSFAGNDLADTFNWDNSARKYYELFKGLRR</sequence>
<reference evidence="2 3" key="1">
    <citation type="submission" date="2020-01" db="EMBL/GenBank/DDBJ databases">
        <title>Complete and circular genome sequences of six lactobacillus isolates from horses.</title>
        <authorList>
            <person name="Hassan H.M."/>
        </authorList>
    </citation>
    <scope>NUCLEOTIDE SEQUENCE [LARGE SCALE GENOMIC DNA]</scope>
    <source>
        <strain evidence="2 3">1A</strain>
    </source>
</reference>
<dbReference type="RefSeq" id="WP_180848760.1">
    <property type="nucleotide sequence ID" value="NZ_CP047418.1"/>
</dbReference>
<dbReference type="AlphaFoldDB" id="A0A7H9EN00"/>
<proteinExistence type="predicted"/>
<dbReference type="SUPFAM" id="SSF53756">
    <property type="entry name" value="UDP-Glycosyltransferase/glycogen phosphorylase"/>
    <property type="match status" value="1"/>
</dbReference>
<dbReference type="Pfam" id="PF13439">
    <property type="entry name" value="Glyco_transf_4"/>
    <property type="match status" value="1"/>
</dbReference>
<evidence type="ECO:0000259" key="1">
    <source>
        <dbReference type="Pfam" id="PF13439"/>
    </source>
</evidence>
<gene>
    <name evidence="2" type="ORF">GTO87_08305</name>
</gene>
<dbReference type="KEGG" id="lsw:GTO87_08305"/>
<keyword evidence="2" id="KW-0808">Transferase</keyword>
<dbReference type="PANTHER" id="PTHR12526">
    <property type="entry name" value="GLYCOSYLTRANSFERASE"/>
    <property type="match status" value="1"/>
</dbReference>
<dbReference type="CDD" id="cd03801">
    <property type="entry name" value="GT4_PimA-like"/>
    <property type="match status" value="1"/>
</dbReference>
<dbReference type="InterPro" id="IPR028098">
    <property type="entry name" value="Glyco_trans_4-like_N"/>
</dbReference>
<evidence type="ECO:0000313" key="3">
    <source>
        <dbReference type="Proteomes" id="UP000510886"/>
    </source>
</evidence>
<evidence type="ECO:0000313" key="2">
    <source>
        <dbReference type="EMBL" id="QLL78585.1"/>
    </source>
</evidence>
<dbReference type="PANTHER" id="PTHR12526:SF630">
    <property type="entry name" value="GLYCOSYLTRANSFERASE"/>
    <property type="match status" value="1"/>
</dbReference>
<feature type="domain" description="Glycosyltransferase subfamily 4-like N-terminal" evidence="1">
    <location>
        <begin position="16"/>
        <end position="159"/>
    </location>
</feature>
<dbReference type="Gene3D" id="3.40.50.2000">
    <property type="entry name" value="Glycogen Phosphorylase B"/>
    <property type="match status" value="2"/>
</dbReference>
<organism evidence="2 3">
    <name type="scientific">Ligilactobacillus saerimneri</name>
    <dbReference type="NCBI Taxonomy" id="228229"/>
    <lineage>
        <taxon>Bacteria</taxon>
        <taxon>Bacillati</taxon>
        <taxon>Bacillota</taxon>
        <taxon>Bacilli</taxon>
        <taxon>Lactobacillales</taxon>
        <taxon>Lactobacillaceae</taxon>
        <taxon>Ligilactobacillus</taxon>
    </lineage>
</organism>